<dbReference type="PANTHER" id="PTHR38846">
    <property type="entry name" value="C3H1-TYPE DOMAIN-CONTAINING PROTEIN"/>
    <property type="match status" value="1"/>
</dbReference>
<dbReference type="RefSeq" id="XP_033652169.1">
    <property type="nucleotide sequence ID" value="XM_033801660.1"/>
</dbReference>
<feature type="region of interest" description="Disordered" evidence="1">
    <location>
        <begin position="1"/>
        <end position="27"/>
    </location>
</feature>
<sequence>MAKKKRKNNKNQGPSQQAGPSTTSNSNDRCSWWNQFSGFTPNPYAGVAKEFDRLAEFMGWTGKEFRKRKTEAYEAEFNFHFVHGKSKLETWRELCAEVGVESGGSITQCKKNLKGVLINIVNLLNHRRNPAVTLIKFATFRQFRDSTMRSGNMINREMAKEDGFLRVFLRVLRGKA</sequence>
<dbReference type="Proteomes" id="UP000800097">
    <property type="component" value="Unassembled WGS sequence"/>
</dbReference>
<organism evidence="2 3">
    <name type="scientific">Westerdykella ornata</name>
    <dbReference type="NCBI Taxonomy" id="318751"/>
    <lineage>
        <taxon>Eukaryota</taxon>
        <taxon>Fungi</taxon>
        <taxon>Dikarya</taxon>
        <taxon>Ascomycota</taxon>
        <taxon>Pezizomycotina</taxon>
        <taxon>Dothideomycetes</taxon>
        <taxon>Pleosporomycetidae</taxon>
        <taxon>Pleosporales</taxon>
        <taxon>Sporormiaceae</taxon>
        <taxon>Westerdykella</taxon>
    </lineage>
</organism>
<evidence type="ECO:0000256" key="1">
    <source>
        <dbReference type="SAM" id="MobiDB-lite"/>
    </source>
</evidence>
<reference evidence="2" key="1">
    <citation type="journal article" date="2020" name="Stud. Mycol.">
        <title>101 Dothideomycetes genomes: a test case for predicting lifestyles and emergence of pathogens.</title>
        <authorList>
            <person name="Haridas S."/>
            <person name="Albert R."/>
            <person name="Binder M."/>
            <person name="Bloem J."/>
            <person name="Labutti K."/>
            <person name="Salamov A."/>
            <person name="Andreopoulos B."/>
            <person name="Baker S."/>
            <person name="Barry K."/>
            <person name="Bills G."/>
            <person name="Bluhm B."/>
            <person name="Cannon C."/>
            <person name="Castanera R."/>
            <person name="Culley D."/>
            <person name="Daum C."/>
            <person name="Ezra D."/>
            <person name="Gonzalez J."/>
            <person name="Henrissat B."/>
            <person name="Kuo A."/>
            <person name="Liang C."/>
            <person name="Lipzen A."/>
            <person name="Lutzoni F."/>
            <person name="Magnuson J."/>
            <person name="Mondo S."/>
            <person name="Nolan M."/>
            <person name="Ohm R."/>
            <person name="Pangilinan J."/>
            <person name="Park H.-J."/>
            <person name="Ramirez L."/>
            <person name="Alfaro M."/>
            <person name="Sun H."/>
            <person name="Tritt A."/>
            <person name="Yoshinaga Y."/>
            <person name="Zwiers L.-H."/>
            <person name="Turgeon B."/>
            <person name="Goodwin S."/>
            <person name="Spatafora J."/>
            <person name="Crous P."/>
            <person name="Grigoriev I."/>
        </authorList>
    </citation>
    <scope>NUCLEOTIDE SEQUENCE</scope>
    <source>
        <strain evidence="2">CBS 379.55</strain>
    </source>
</reference>
<dbReference type="GeneID" id="54554835"/>
<dbReference type="AlphaFoldDB" id="A0A6A6JDE7"/>
<name>A0A6A6JDE7_WESOR</name>
<dbReference type="OrthoDB" id="6105938at2759"/>
<gene>
    <name evidence="2" type="ORF">EI97DRAFT_468529</name>
</gene>
<evidence type="ECO:0000313" key="2">
    <source>
        <dbReference type="EMBL" id="KAF2274630.1"/>
    </source>
</evidence>
<feature type="compositionally biased region" description="Polar residues" evidence="1">
    <location>
        <begin position="10"/>
        <end position="27"/>
    </location>
</feature>
<keyword evidence="3" id="KW-1185">Reference proteome</keyword>
<dbReference type="PANTHER" id="PTHR38846:SF1">
    <property type="entry name" value="C3H1-TYPE DOMAIN-CONTAINING PROTEIN"/>
    <property type="match status" value="1"/>
</dbReference>
<protein>
    <submittedName>
        <fullName evidence="2">Uncharacterized protein</fullName>
    </submittedName>
</protein>
<proteinExistence type="predicted"/>
<evidence type="ECO:0000313" key="3">
    <source>
        <dbReference type="Proteomes" id="UP000800097"/>
    </source>
</evidence>
<dbReference type="EMBL" id="ML986501">
    <property type="protein sequence ID" value="KAF2274630.1"/>
    <property type="molecule type" value="Genomic_DNA"/>
</dbReference>
<accession>A0A6A6JDE7</accession>